<organism evidence="11">
    <name type="scientific">Mburo virus</name>
    <dbReference type="NCBI Taxonomy" id="2035534"/>
    <lineage>
        <taxon>Viruses</taxon>
        <taxon>Riboviria</taxon>
        <taxon>Orthornavirae</taxon>
        <taxon>Negarnaviricota</taxon>
        <taxon>Polyploviricotina</taxon>
        <taxon>Ellioviricetes</taxon>
        <taxon>Bunyavirales</taxon>
    </lineage>
</organism>
<dbReference type="EC" id="2.7.7.48" evidence="1"/>
<evidence type="ECO:0000256" key="7">
    <source>
        <dbReference type="ARBA" id="ARBA00030436"/>
    </source>
</evidence>
<evidence type="ECO:0000256" key="4">
    <source>
        <dbReference type="ARBA" id="ARBA00022801"/>
    </source>
</evidence>
<accession>A0A290GKR0</accession>
<evidence type="ECO:0000256" key="3">
    <source>
        <dbReference type="ARBA" id="ARBA00022679"/>
    </source>
</evidence>
<dbReference type="InterPro" id="IPR007322">
    <property type="entry name" value="RNA_pol_bunyavir"/>
</dbReference>
<dbReference type="InterPro" id="IPR029124">
    <property type="entry name" value="L_protein_N"/>
</dbReference>
<keyword evidence="11" id="KW-0696">RNA-directed RNA polymerase</keyword>
<dbReference type="CDD" id="cd22349">
    <property type="entry name" value="PDDEXK_RNA_polymerase-like"/>
    <property type="match status" value="1"/>
</dbReference>
<dbReference type="GO" id="GO:0039694">
    <property type="term" value="P:viral RNA genome replication"/>
    <property type="evidence" value="ECO:0007669"/>
    <property type="project" value="InterPro"/>
</dbReference>
<proteinExistence type="evidence at transcript level"/>
<reference evidence="11" key="1">
    <citation type="journal article" date="2017" name="J. Med. Entomol.">
        <title>Arboviruses Isolated From Mosquitoes Collected in Uganda, 2008-2012.</title>
        <authorList>
            <person name="Mossel E.C."/>
            <person name="Crabtree M.B."/>
            <person name="Mutebi J.P."/>
            <person name="Lutwama J.J."/>
            <person name="Borland E.M."/>
            <person name="Powers A.M."/>
            <person name="Miller B.R."/>
        </authorList>
    </citation>
    <scope>NUCLEOTIDE SEQUENCE</scope>
    <source>
        <strain evidence="11">UGA5600</strain>
    </source>
</reference>
<dbReference type="Pfam" id="PF04196">
    <property type="entry name" value="Bunya_RdRp"/>
    <property type="match status" value="1"/>
</dbReference>
<dbReference type="GO" id="GO:0003968">
    <property type="term" value="F:RNA-directed RNA polymerase activity"/>
    <property type="evidence" value="ECO:0007669"/>
    <property type="project" value="UniProtKB-KW"/>
</dbReference>
<feature type="domain" description="RdRp catalytic" evidence="10">
    <location>
        <begin position="1032"/>
        <end position="1221"/>
    </location>
</feature>
<evidence type="ECO:0000256" key="1">
    <source>
        <dbReference type="ARBA" id="ARBA00012494"/>
    </source>
</evidence>
<comment type="similarity">
    <text evidence="9">Belongs to the Bunyavirales RNA polymerase family.</text>
</comment>
<dbReference type="Pfam" id="PF15518">
    <property type="entry name" value="L_protein_N"/>
    <property type="match status" value="1"/>
</dbReference>
<keyword evidence="3" id="KW-0808">Transferase</keyword>
<keyword evidence="4" id="KW-0378">Hydrolase</keyword>
<dbReference type="Gene3D" id="3.40.91.60">
    <property type="match status" value="1"/>
</dbReference>
<keyword evidence="11" id="KW-0548">Nucleotidyltransferase</keyword>
<evidence type="ECO:0000256" key="2">
    <source>
        <dbReference type="ARBA" id="ARBA00018602"/>
    </source>
</evidence>
<evidence type="ECO:0000256" key="8">
    <source>
        <dbReference type="ARBA" id="ARBA00031012"/>
    </source>
</evidence>
<sequence length="2262" mass="264223">MANMLNFNNDIRNKFIGRIRSVKEAGPAHDILSDMYMERHNYFGREYCYANNIQYRNDVSVHEIVSQLKPDISPIDVEHIRVTPDNYLLAERLYIIDYKVSTDSKTSVETKEKYENAFRDILADYDWCVVIVRINPVTMMMHITDDAFQANYGNRPVGLSFDWFFDLRRMLMEKFRNNEEFINMLDYGDFTMTLPWLEEDTPELYDHPIYKEFIESMSKKHEDMFYRSLNHCAYGAKDDKWNSNLVYLKDKTEDYYKQFIKKASDKIFLADGNYSKPSRDEILKGWEGMTERIHEEREVICDISKQKPSIHMIWGPNDKKESNDNIPKILKLAKRLQNIKEDGKYVGVFKQLGKSMDFSKDIGKYEVFTRKLKMDARSAAGKKTGKIEPVQIGDCTVLWEQQFKFESNSHDKYARSEFYKDFLGIGGHKEFSKRNLDDIDLSKPKILDFNDRSVQIAAKSMVENNKIFLKETTDLGKLGNLLDEYMPKIEDSSNNTAANIKRICSTRFWQSINDFSVLMRNMLSVSHYNKYNSFRVVTCANNNVFGIVFPSSDIKTKKATLLYITIVLHDDDRIIDNGCLYNTYKTNVGYVSISKAMRLDKERCQRIVSSPGLFMLTSLLFLQENESLSFYDVLNFSFYTSLSITKAMLTLTEPSRYMIMNSLAISSNVRDYIAEKFSPYTKTLFSVYMTNLIKQACLDANAQRDKVKLRDIFLSDYDITQKGIRSERNMCSIWFPGKVNMKEYINQVYLPFYFNSKGLHEKHHVMIDLAKTILEIEKDQRINIPGIWGEDMRKQTVNIDVLIHSLAINLMMDTSRHKHLRFRVESRNNFKRNLSTISTFTSSKSCIKVGDFHEIKNKEAEKKRKASKKQERTFRAANPLLVQDEEQTEIHHSDYIDIRKAVPDYVDMMTTKVFDRLYEKVKSGEIKDYTIKEVMKVMKEHKQFYFAFFNKGQKTAKDREIYEGEFEAKMCLYCVERIAKERCKLNPEEMISEPGDSKLKVLEQKAEDEIRYIIEQSKERVNKETISAEEALIRELIENFPKSIKMEINADMSKWSAQDVMYKYFWLIAMDPILYPDEKKRILYFLCNYMQKRLILPDDLIKGVLDQRVVRENDLIAEMTNNFSRNWVEIKRNWLQGNLNYTSSYLHSCAMYVFKDIMSAGLERLQGECLVNSLVHSDDNQTSIVVVQDKLDVNKIIQFSINSFENSCLTFGNQLNLKKTYIIDFVKEFVSLFNIYGEPFSIYGRFLLTCVGDCAYIGPYEDLASRLSSTQTAIKHGCPPSIAWVSIALNQWITYSTYSMMPGQQNDPMKSLPSGSRFDIPVELGGFLNTDLPTLALVGLESGNLHFLTTLSMKMTDIMHKRESILEQTRTIDAWDLSKLSEHDILRLKMLRYVSLDSTMVLDGNVGETSDMRSRSLITPRKFTTAASLNRLTAYKDYLQVIENDDQSMDLFQYLINNPELLVTKGETYEQFQKTIVYRFNSKKFKESLSIQNPAQLFIEQVLFSNKPVVDYTGIREKFYSALDIEELAETDAIIGRKTIAETFELIRDDLDALDLTHNDIKAVYNFCLLNDPLLISVSNSIILQVFGVEQERLGLCCSTMPELRNTKLIQNSPAIVLRAYIHGIDSVVNVDRDELQRDIMHLEEFIRKTNLVERMRARIELHEREQGEDAVFKLRELTRFYQVCYDYIKSTEHKVKVFILPARAHTSVDFCALIRGNLIKDSGWFNIYFLRQIESNSHKGQVLQVRNNELETAAECFKLICHFADWFISGSNRKYFVNRIIDEYYYKGIPVRDLYSKILNSEIRVNFIGLLLATNQLELRDINSFEIRKSDERVVWNDWQSSQKMNTGIIDLVITGTNKSIQIRGRDDRITEVNMRIKRDTYDQISAQSRKLLNTRHNLAIERMQTINYIDSNIWYLCFQRARRNKFDYVVLKGRYIIQRDEEIKKSAHRSKQKIFAVCEVNFYEYIAKNAQTVESIKRLNFENDQICRTRMNDDEWAIITKARIEKMAYFNGPEIIAGAINVSKLMSCRSLLSLTYETVKNSSLMDIVQVFHCEGEDDSTLEFGGLSEDPLDTTETISIDSMPVFDIYYRKKGTRNMSYQIAFREAVNKSCDEFARCFDLAGDGFASGRNLGLLKTICVLIKEFHTNEWSSILDKCIHLCMYREGLDETYHAFEMDKMFLIKTTTVKKSMIWGDMVEESYAPGRNYDWEKLIKFIDILPEIEQMPWKEMFETFKRKARELLVREMNKSNSNVTLDDLRQH</sequence>
<protein>
    <recommendedName>
        <fullName evidence="2">RNA-directed RNA polymerase L</fullName>
        <ecNumber evidence="1">2.7.7.48</ecNumber>
    </recommendedName>
    <alternativeName>
        <fullName evidence="6">Large structural protein</fullName>
    </alternativeName>
    <alternativeName>
        <fullName evidence="8">Replicase</fullName>
    </alternativeName>
    <alternativeName>
        <fullName evidence="7">Transcriptase</fullName>
    </alternativeName>
</protein>
<name>A0A290GKR0_9VIRU</name>
<dbReference type="PROSITE" id="PS50525">
    <property type="entry name" value="RDRP_SSRNA_NEG_SEG"/>
    <property type="match status" value="1"/>
</dbReference>
<dbReference type="Pfam" id="PF21561">
    <property type="entry name" value="L_thumb_ring_vir"/>
    <property type="match status" value="1"/>
</dbReference>
<evidence type="ECO:0000256" key="9">
    <source>
        <dbReference type="ARBA" id="ARBA00034123"/>
    </source>
</evidence>
<dbReference type="GO" id="GO:0006351">
    <property type="term" value="P:DNA-templated transcription"/>
    <property type="evidence" value="ECO:0007669"/>
    <property type="project" value="InterPro"/>
</dbReference>
<evidence type="ECO:0000259" key="10">
    <source>
        <dbReference type="PROSITE" id="PS50525"/>
    </source>
</evidence>
<evidence type="ECO:0000313" key="11">
    <source>
        <dbReference type="EMBL" id="ATB56198.1"/>
    </source>
</evidence>
<evidence type="ECO:0000256" key="5">
    <source>
        <dbReference type="ARBA" id="ARBA00022842"/>
    </source>
</evidence>
<dbReference type="GO" id="GO:0016787">
    <property type="term" value="F:hydrolase activity"/>
    <property type="evidence" value="ECO:0007669"/>
    <property type="project" value="UniProtKB-KW"/>
</dbReference>
<dbReference type="InterPro" id="IPR007099">
    <property type="entry name" value="RNA-dir_pol_NSvirus"/>
</dbReference>
<dbReference type="EMBL" id="MF074141">
    <property type="protein sequence ID" value="ATB56198.1"/>
    <property type="molecule type" value="mRNA"/>
</dbReference>
<evidence type="ECO:0000256" key="6">
    <source>
        <dbReference type="ARBA" id="ARBA00030285"/>
    </source>
</evidence>
<keyword evidence="5" id="KW-0460">Magnesium</keyword>
<dbReference type="InterPro" id="IPR048547">
    <property type="entry name" value="L_thumb_ring_bunyavir"/>
</dbReference>